<protein>
    <submittedName>
        <fullName evidence="2">Uncharacterized protein</fullName>
    </submittedName>
</protein>
<gene>
    <name evidence="2" type="ORF">LtaPh_0401500</name>
</gene>
<dbReference type="Proteomes" id="UP000419144">
    <property type="component" value="Unassembled WGS sequence"/>
</dbReference>
<accession>A0A640K8J2</accession>
<keyword evidence="3" id="KW-1185">Reference proteome</keyword>
<name>A0A640K8J2_LEITA</name>
<dbReference type="EMBL" id="BLBS01000004">
    <property type="protein sequence ID" value="GET85618.1"/>
    <property type="molecule type" value="Genomic_DNA"/>
</dbReference>
<dbReference type="OrthoDB" id="273723at2759"/>
<reference evidence="2" key="1">
    <citation type="submission" date="2019-11" db="EMBL/GenBank/DDBJ databases">
        <title>Leishmania tarentolae CDS.</title>
        <authorList>
            <person name="Goto Y."/>
            <person name="Yamagishi J."/>
        </authorList>
    </citation>
    <scope>NUCLEOTIDE SEQUENCE [LARGE SCALE GENOMIC DNA]</scope>
    <source>
        <strain evidence="2">Parrot Tar II</strain>
    </source>
</reference>
<organism evidence="2 3">
    <name type="scientific">Leishmania tarentolae</name>
    <name type="common">Sauroleishmania tarentolae</name>
    <dbReference type="NCBI Taxonomy" id="5689"/>
    <lineage>
        <taxon>Eukaryota</taxon>
        <taxon>Discoba</taxon>
        <taxon>Euglenozoa</taxon>
        <taxon>Kinetoplastea</taxon>
        <taxon>Metakinetoplastina</taxon>
        <taxon>Trypanosomatida</taxon>
        <taxon>Trypanosomatidae</taxon>
        <taxon>Leishmaniinae</taxon>
        <taxon>Leishmania</taxon>
        <taxon>lizard Leishmania</taxon>
    </lineage>
</organism>
<dbReference type="AlphaFoldDB" id="A0A640K8J2"/>
<comment type="caution">
    <text evidence="2">The sequence shown here is derived from an EMBL/GenBank/DDBJ whole genome shotgun (WGS) entry which is preliminary data.</text>
</comment>
<evidence type="ECO:0000256" key="1">
    <source>
        <dbReference type="SAM" id="MobiDB-lite"/>
    </source>
</evidence>
<feature type="region of interest" description="Disordered" evidence="1">
    <location>
        <begin position="160"/>
        <end position="249"/>
    </location>
</feature>
<evidence type="ECO:0000313" key="2">
    <source>
        <dbReference type="EMBL" id="GET85618.1"/>
    </source>
</evidence>
<evidence type="ECO:0000313" key="3">
    <source>
        <dbReference type="Proteomes" id="UP000419144"/>
    </source>
</evidence>
<dbReference type="VEuPathDB" id="TriTrypDB:LtaPh_0401500"/>
<proteinExistence type="predicted"/>
<sequence length="422" mass="45827">MAMLGNNKGTHPMYDDTVLVSPNASPNLQRARAMDHCSAKTTEAPPLADLLTRASEAIRDERWRADLLEKENSKLHAQLDGVRMAYQLAATRQARQSPQTSGTVTALCKAENGALFAYVRDQLIGPDKHRSSNHEDCSGKCESISRTRLGGRQLRSNIATSSLASTAARDPSRGVITALESASPKKTVPHTSVTREARGAHGHMPATLQSRPLNPEKEHAATSLPGGGGHKGDGHAQVTEGNSDGADSPMHWMARRLLRALAPRPTNGVVGDIVHTMVTALQQDVQAELNRPREGGKPAPSRTRGFALVRLRPCVYRLLVGSPTEVKAAERAARSTNRSTRPLAPRLPSVALHHNEFLLYSTHTETSIPARPRPSTLTDTVLYLTIDTGTLRVARGGGHVDFIDYLERRLQIKLYTAARPLL</sequence>